<evidence type="ECO:0000256" key="3">
    <source>
        <dbReference type="ARBA" id="ARBA00012528"/>
    </source>
</evidence>
<dbReference type="EC" id="2.7.7.65" evidence="3"/>
<keyword evidence="6" id="KW-0472">Membrane</keyword>
<gene>
    <name evidence="8" type="ORF">OXR69_019010</name>
</gene>
<dbReference type="PANTHER" id="PTHR45138:SF9">
    <property type="entry name" value="DIGUANYLATE CYCLASE DGCM-RELATED"/>
    <property type="match status" value="1"/>
</dbReference>
<evidence type="ECO:0000256" key="4">
    <source>
        <dbReference type="ARBA" id="ARBA00023134"/>
    </source>
</evidence>
<dbReference type="CDD" id="cd01949">
    <property type="entry name" value="GGDEF"/>
    <property type="match status" value="1"/>
</dbReference>
<evidence type="ECO:0000313" key="9">
    <source>
        <dbReference type="Proteomes" id="UP001075001"/>
    </source>
</evidence>
<dbReference type="SUPFAM" id="SSF103190">
    <property type="entry name" value="Sensory domain-like"/>
    <property type="match status" value="1"/>
</dbReference>
<dbReference type="SMART" id="SM00267">
    <property type="entry name" value="GGDEF"/>
    <property type="match status" value="1"/>
</dbReference>
<dbReference type="InterPro" id="IPR050469">
    <property type="entry name" value="Diguanylate_Cyclase"/>
</dbReference>
<evidence type="ECO:0000259" key="7">
    <source>
        <dbReference type="PROSITE" id="PS50887"/>
    </source>
</evidence>
<name>A0ABT6EEZ6_9ENTR</name>
<protein>
    <recommendedName>
        <fullName evidence="3">diguanylate cyclase</fullName>
        <ecNumber evidence="3">2.7.7.65</ecNumber>
    </recommendedName>
</protein>
<dbReference type="Pfam" id="PF00990">
    <property type="entry name" value="GGDEF"/>
    <property type="match status" value="1"/>
</dbReference>
<keyword evidence="6" id="KW-1133">Transmembrane helix</keyword>
<dbReference type="RefSeq" id="WP_112213360.1">
    <property type="nucleotide sequence ID" value="NZ_CABGGQ010000034.1"/>
</dbReference>
<dbReference type="NCBIfam" id="TIGR00254">
    <property type="entry name" value="GGDEF"/>
    <property type="match status" value="1"/>
</dbReference>
<evidence type="ECO:0000256" key="6">
    <source>
        <dbReference type="SAM" id="Phobius"/>
    </source>
</evidence>
<organism evidence="8 9">
    <name type="scientific">Klebsiella huaxiensis</name>
    <dbReference type="NCBI Taxonomy" id="2153354"/>
    <lineage>
        <taxon>Bacteria</taxon>
        <taxon>Pseudomonadati</taxon>
        <taxon>Pseudomonadota</taxon>
        <taxon>Gammaproteobacteria</taxon>
        <taxon>Enterobacterales</taxon>
        <taxon>Enterobacteriaceae</taxon>
        <taxon>Klebsiella/Raoultella group</taxon>
        <taxon>Klebsiella</taxon>
    </lineage>
</organism>
<evidence type="ECO:0000256" key="5">
    <source>
        <dbReference type="ARBA" id="ARBA00034247"/>
    </source>
</evidence>
<accession>A0ABT6EEZ6</accession>
<keyword evidence="4" id="KW-0342">GTP-binding</keyword>
<evidence type="ECO:0000256" key="2">
    <source>
        <dbReference type="ARBA" id="ARBA00004665"/>
    </source>
</evidence>
<dbReference type="CDD" id="cd18774">
    <property type="entry name" value="PDC2_HK_sensor"/>
    <property type="match status" value="1"/>
</dbReference>
<dbReference type="Proteomes" id="UP001075001">
    <property type="component" value="Unassembled WGS sequence"/>
</dbReference>
<evidence type="ECO:0000256" key="1">
    <source>
        <dbReference type="ARBA" id="ARBA00001946"/>
    </source>
</evidence>
<dbReference type="InterPro" id="IPR043128">
    <property type="entry name" value="Rev_trsase/Diguanyl_cyclase"/>
</dbReference>
<dbReference type="PROSITE" id="PS50887">
    <property type="entry name" value="GGDEF"/>
    <property type="match status" value="1"/>
</dbReference>
<comment type="cofactor">
    <cofactor evidence="1">
        <name>Mg(2+)</name>
        <dbReference type="ChEBI" id="CHEBI:18420"/>
    </cofactor>
</comment>
<feature type="transmembrane region" description="Helical" evidence="6">
    <location>
        <begin position="12"/>
        <end position="34"/>
    </location>
</feature>
<dbReference type="InterPro" id="IPR029787">
    <property type="entry name" value="Nucleotide_cyclase"/>
</dbReference>
<keyword evidence="4" id="KW-0547">Nucleotide-binding</keyword>
<dbReference type="InterPro" id="IPR029151">
    <property type="entry name" value="Sensor-like_sf"/>
</dbReference>
<feature type="transmembrane region" description="Helical" evidence="6">
    <location>
        <begin position="282"/>
        <end position="301"/>
    </location>
</feature>
<proteinExistence type="predicted"/>
<dbReference type="Gene3D" id="3.30.450.20">
    <property type="entry name" value="PAS domain"/>
    <property type="match status" value="1"/>
</dbReference>
<dbReference type="CDD" id="cd18773">
    <property type="entry name" value="PDC1_HK_sensor"/>
    <property type="match status" value="1"/>
</dbReference>
<dbReference type="Gene3D" id="3.30.70.270">
    <property type="match status" value="1"/>
</dbReference>
<evidence type="ECO:0000313" key="8">
    <source>
        <dbReference type="EMBL" id="MDG1643943.1"/>
    </source>
</evidence>
<comment type="pathway">
    <text evidence="2">Purine metabolism; 3',5'-cyclic di-GMP biosynthesis.</text>
</comment>
<dbReference type="EMBL" id="JAPQEX020000001">
    <property type="protein sequence ID" value="MDG1643943.1"/>
    <property type="molecule type" value="Genomic_DNA"/>
</dbReference>
<keyword evidence="6" id="KW-0812">Transmembrane</keyword>
<sequence length="524" mass="57611">MNKKRYRLRTLMLFLSVGGIVLTSVLLLSALTVFQKGNIENSLLQGNIAYARKLADTTDRYLGVAQQELAYSAHLIIGLHDRKQLREEADRLRMQSGFFNSVVIVTADAVIAATSPESLNLVGLTLHSEASKHAIRSQKAYISPPFTSATGNYVVFISQPLFSREGHYIGFIGGTIYLKKHSMLSEILGQHFYANQADVSIVTAEGRILFSDDPVLIGTDVSTDSAIKARLAHAGSGHFVDKQKSGASLIGYASLQQADWKVFISGTSENVSRILMKTIINAFWFTLGIIILTIAIVIFFAGRISMPLEKLAKFTRTEDSDKALKQLAQLNPGYQEAERLREAVSHHLETMSRQVNLLSDEAMTDPLTGLYNRKGFSSLVEERFLVGEHCVIAIDIDHFKDINDRLGHDGGDAVLVSFGKLLRSLARQNDIVCRFGGEEFILFLPDCTLETAASAVERIRVAVSETQFPNGAKVTLSAGVAALADCDDISQLLRQADLAMYQAKGAGRNQVWVSDKQGFALYKN</sequence>
<keyword evidence="9" id="KW-1185">Reference proteome</keyword>
<reference evidence="8" key="1">
    <citation type="submission" date="2023-03" db="EMBL/GenBank/DDBJ databases">
        <title>identification of new KPC variant in Klebsiella huaxiensis from the Hospital Sewage Samples in China.</title>
        <authorList>
            <person name="Wu Y."/>
        </authorList>
    </citation>
    <scope>NUCLEOTIDE SEQUENCE</scope>
    <source>
        <strain evidence="8">ZR-9</strain>
    </source>
</reference>
<comment type="catalytic activity">
    <reaction evidence="5">
        <text>2 GTP = 3',3'-c-di-GMP + 2 diphosphate</text>
        <dbReference type="Rhea" id="RHEA:24898"/>
        <dbReference type="ChEBI" id="CHEBI:33019"/>
        <dbReference type="ChEBI" id="CHEBI:37565"/>
        <dbReference type="ChEBI" id="CHEBI:58805"/>
        <dbReference type="EC" id="2.7.7.65"/>
    </reaction>
</comment>
<dbReference type="PANTHER" id="PTHR45138">
    <property type="entry name" value="REGULATORY COMPONENTS OF SENSORY TRANSDUCTION SYSTEM"/>
    <property type="match status" value="1"/>
</dbReference>
<dbReference type="SUPFAM" id="SSF55073">
    <property type="entry name" value="Nucleotide cyclase"/>
    <property type="match status" value="1"/>
</dbReference>
<dbReference type="InterPro" id="IPR000160">
    <property type="entry name" value="GGDEF_dom"/>
</dbReference>
<feature type="domain" description="GGDEF" evidence="7">
    <location>
        <begin position="387"/>
        <end position="516"/>
    </location>
</feature>
<comment type="caution">
    <text evidence="8">The sequence shown here is derived from an EMBL/GenBank/DDBJ whole genome shotgun (WGS) entry which is preliminary data.</text>
</comment>